<sequence length="117" mass="12814">MAITVAVAESTSAKVEAGGSKDAEEEMRCKGEEERLGGEKMDSLDNADVVQALTQQVASRFSWPTTVAEIKGVIQCIQRVQMHKIEREANRVAHVLAQMAISTRSCGEWRLCAPHQS</sequence>
<reference evidence="4" key="1">
    <citation type="submission" date="2013-06" db="EMBL/GenBank/DDBJ databases">
        <authorList>
            <person name="Zhao Q."/>
        </authorList>
    </citation>
    <scope>NUCLEOTIDE SEQUENCE</scope>
    <source>
        <strain evidence="4">cv. W1943</strain>
    </source>
</reference>
<reference evidence="3" key="2">
    <citation type="submission" date="2015-06" db="UniProtKB">
        <authorList>
            <consortium name="EnsemblPlants"/>
        </authorList>
    </citation>
    <scope>IDENTIFICATION</scope>
</reference>
<dbReference type="GO" id="GO:0004523">
    <property type="term" value="F:RNA-DNA hybrid ribonuclease activity"/>
    <property type="evidence" value="ECO:0007669"/>
    <property type="project" value="InterPro"/>
</dbReference>
<protein>
    <recommendedName>
        <fullName evidence="2">RNase H type-1 domain-containing protein</fullName>
    </recommendedName>
</protein>
<organism evidence="3 4">
    <name type="scientific">Oryza rufipogon</name>
    <name type="common">Brownbeard rice</name>
    <name type="synonym">Asian wild rice</name>
    <dbReference type="NCBI Taxonomy" id="4529"/>
    <lineage>
        <taxon>Eukaryota</taxon>
        <taxon>Viridiplantae</taxon>
        <taxon>Streptophyta</taxon>
        <taxon>Embryophyta</taxon>
        <taxon>Tracheophyta</taxon>
        <taxon>Spermatophyta</taxon>
        <taxon>Magnoliopsida</taxon>
        <taxon>Liliopsida</taxon>
        <taxon>Poales</taxon>
        <taxon>Poaceae</taxon>
        <taxon>BOP clade</taxon>
        <taxon>Oryzoideae</taxon>
        <taxon>Oryzeae</taxon>
        <taxon>Oryzinae</taxon>
        <taxon>Oryza</taxon>
    </lineage>
</organism>
<feature type="compositionally biased region" description="Basic and acidic residues" evidence="1">
    <location>
        <begin position="19"/>
        <end position="38"/>
    </location>
</feature>
<evidence type="ECO:0000313" key="3">
    <source>
        <dbReference type="EnsemblPlants" id="ORUFI06G14360.1"/>
    </source>
</evidence>
<evidence type="ECO:0000256" key="1">
    <source>
        <dbReference type="SAM" id="MobiDB-lite"/>
    </source>
</evidence>
<dbReference type="HOGENOM" id="CLU_2088778_0_0_1"/>
<evidence type="ECO:0000313" key="4">
    <source>
        <dbReference type="Proteomes" id="UP000008022"/>
    </source>
</evidence>
<dbReference type="GO" id="GO:0003676">
    <property type="term" value="F:nucleic acid binding"/>
    <property type="evidence" value="ECO:0007669"/>
    <property type="project" value="InterPro"/>
</dbReference>
<feature type="domain" description="RNase H type-1" evidence="2">
    <location>
        <begin position="45"/>
        <end position="100"/>
    </location>
</feature>
<dbReference type="Proteomes" id="UP000008022">
    <property type="component" value="Unassembled WGS sequence"/>
</dbReference>
<name>A0A0E0PXD0_ORYRU</name>
<evidence type="ECO:0000259" key="2">
    <source>
        <dbReference type="Pfam" id="PF13456"/>
    </source>
</evidence>
<accession>A0A0E0PXD0</accession>
<dbReference type="STRING" id="4529.A0A0E0PXD0"/>
<dbReference type="Pfam" id="PF13456">
    <property type="entry name" value="RVT_3"/>
    <property type="match status" value="1"/>
</dbReference>
<dbReference type="AlphaFoldDB" id="A0A0E0PXD0"/>
<proteinExistence type="predicted"/>
<dbReference type="InterPro" id="IPR002156">
    <property type="entry name" value="RNaseH_domain"/>
</dbReference>
<dbReference type="Gramene" id="ORUFI06G14360.1">
    <property type="protein sequence ID" value="ORUFI06G14360.1"/>
    <property type="gene ID" value="ORUFI06G14360"/>
</dbReference>
<keyword evidence="4" id="KW-1185">Reference proteome</keyword>
<feature type="region of interest" description="Disordered" evidence="1">
    <location>
        <begin position="8"/>
        <end position="38"/>
    </location>
</feature>
<dbReference type="EnsemblPlants" id="ORUFI06G14360.1">
    <property type="protein sequence ID" value="ORUFI06G14360.1"/>
    <property type="gene ID" value="ORUFI06G14360"/>
</dbReference>